<dbReference type="InterPro" id="IPR026002">
    <property type="entry name" value="ATC_hydrolase-like"/>
</dbReference>
<dbReference type="EMBL" id="LAZR01042403">
    <property type="protein sequence ID" value="KKL09612.1"/>
    <property type="molecule type" value="Genomic_DNA"/>
</dbReference>
<name>A0A0F9B725_9ZZZZ</name>
<protein>
    <recommendedName>
        <fullName evidence="2">L-2-amino-thiazoline-4-carboxylic acid hydrolase</fullName>
    </recommendedName>
</protein>
<gene>
    <name evidence="1" type="ORF">LCGC14_2564110</name>
</gene>
<sequence length="167" mass="18781">MSGSLNDVLPEPISEENERILLDLLKRKMKGAAALGVRLLHAMEERFGPEAREVVSDMAKNLTPTPRPDTGKPEADLREFCAHLDAGCAGSHQWERVIDEPRCIGYQFTRCMLAEIYRELGEPLLGFVICAGDEPAIRSHNPKLAFKRTKVLMNGDEICDHVYYVEK</sequence>
<comment type="caution">
    <text evidence="1">The sequence shown here is derived from an EMBL/GenBank/DDBJ whole genome shotgun (WGS) entry which is preliminary data.</text>
</comment>
<proteinExistence type="predicted"/>
<organism evidence="1">
    <name type="scientific">marine sediment metagenome</name>
    <dbReference type="NCBI Taxonomy" id="412755"/>
    <lineage>
        <taxon>unclassified sequences</taxon>
        <taxon>metagenomes</taxon>
        <taxon>ecological metagenomes</taxon>
    </lineage>
</organism>
<dbReference type="AlphaFoldDB" id="A0A0F9B725"/>
<evidence type="ECO:0000313" key="1">
    <source>
        <dbReference type="EMBL" id="KKL09612.1"/>
    </source>
</evidence>
<reference evidence="1" key="1">
    <citation type="journal article" date="2015" name="Nature">
        <title>Complex archaea that bridge the gap between prokaryotes and eukaryotes.</title>
        <authorList>
            <person name="Spang A."/>
            <person name="Saw J.H."/>
            <person name="Jorgensen S.L."/>
            <person name="Zaremba-Niedzwiedzka K."/>
            <person name="Martijn J."/>
            <person name="Lind A.E."/>
            <person name="van Eijk R."/>
            <person name="Schleper C."/>
            <person name="Guy L."/>
            <person name="Ettema T.J."/>
        </authorList>
    </citation>
    <scope>NUCLEOTIDE SEQUENCE</scope>
</reference>
<evidence type="ECO:0008006" key="2">
    <source>
        <dbReference type="Google" id="ProtNLM"/>
    </source>
</evidence>
<accession>A0A0F9B725</accession>
<dbReference type="Pfam" id="PF14196">
    <property type="entry name" value="ATC_hydrolase"/>
    <property type="match status" value="1"/>
</dbReference>